<protein>
    <submittedName>
        <fullName evidence="1">Uncharacterized protein</fullName>
    </submittedName>
</protein>
<accession>A0ABX2FJM8</accession>
<sequence>MPVMPTRVIESHVGIDYRHFQVGSRGLHEPPRFPFDEMPSILTVVDNAVAVHSAVHVHHAAAVRMESWEIPPTTGGPDGADRDERQVVFDDDADEIVVYAQAPMATAPETGMLHLNAPGEYRVRAYRWGSNDAIAAYAADPDRQPDGIERFLIQFWRIGDITDHTTRHPGRGAPAEHQWDIAIRDWAQRQGFGPNPPAIG</sequence>
<name>A0ABX2FJM8_9PSEU</name>
<dbReference type="Proteomes" id="UP000763557">
    <property type="component" value="Unassembled WGS sequence"/>
</dbReference>
<proteinExistence type="predicted"/>
<gene>
    <name evidence="1" type="ORF">GC106_82710</name>
</gene>
<evidence type="ECO:0000313" key="1">
    <source>
        <dbReference type="EMBL" id="NRN70996.1"/>
    </source>
</evidence>
<evidence type="ECO:0000313" key="2">
    <source>
        <dbReference type="Proteomes" id="UP000763557"/>
    </source>
</evidence>
<comment type="caution">
    <text evidence="1">The sequence shown here is derived from an EMBL/GenBank/DDBJ whole genome shotgun (WGS) entry which is preliminary data.</text>
</comment>
<reference evidence="1 2" key="1">
    <citation type="submission" date="2020-01" db="EMBL/GenBank/DDBJ databases">
        <title>Kibdelosporangium persica a novel Actinomycetes from a hot desert in Iran.</title>
        <authorList>
            <person name="Safaei N."/>
            <person name="Zaburannyi N."/>
            <person name="Mueller R."/>
            <person name="Wink J."/>
        </authorList>
    </citation>
    <scope>NUCLEOTIDE SEQUENCE [LARGE SCALE GENOMIC DNA]</scope>
    <source>
        <strain evidence="1 2">4NS15</strain>
    </source>
</reference>
<dbReference type="EMBL" id="JAAATY010000049">
    <property type="protein sequence ID" value="NRN70996.1"/>
    <property type="molecule type" value="Genomic_DNA"/>
</dbReference>
<organism evidence="1 2">
    <name type="scientific">Kibdelosporangium persicum</name>
    <dbReference type="NCBI Taxonomy" id="2698649"/>
    <lineage>
        <taxon>Bacteria</taxon>
        <taxon>Bacillati</taxon>
        <taxon>Actinomycetota</taxon>
        <taxon>Actinomycetes</taxon>
        <taxon>Pseudonocardiales</taxon>
        <taxon>Pseudonocardiaceae</taxon>
        <taxon>Kibdelosporangium</taxon>
    </lineage>
</organism>
<keyword evidence="2" id="KW-1185">Reference proteome</keyword>